<dbReference type="Proteomes" id="UP001420932">
    <property type="component" value="Unassembled WGS sequence"/>
</dbReference>
<name>A0AAP0Q7P4_9MAGN</name>
<reference evidence="1 2" key="1">
    <citation type="submission" date="2024-01" db="EMBL/GenBank/DDBJ databases">
        <title>Genome assemblies of Stephania.</title>
        <authorList>
            <person name="Yang L."/>
        </authorList>
    </citation>
    <scope>NUCLEOTIDE SEQUENCE [LARGE SCALE GENOMIC DNA]</scope>
    <source>
        <strain evidence="1">YNDBR</strain>
        <tissue evidence="1">Leaf</tissue>
    </source>
</reference>
<comment type="caution">
    <text evidence="1">The sequence shown here is derived from an EMBL/GenBank/DDBJ whole genome shotgun (WGS) entry which is preliminary data.</text>
</comment>
<evidence type="ECO:0000313" key="2">
    <source>
        <dbReference type="Proteomes" id="UP001420932"/>
    </source>
</evidence>
<keyword evidence="2" id="KW-1185">Reference proteome</keyword>
<accession>A0AAP0Q7P4</accession>
<protein>
    <submittedName>
        <fullName evidence="1">Uncharacterized protein</fullName>
    </submittedName>
</protein>
<evidence type="ECO:0000313" key="1">
    <source>
        <dbReference type="EMBL" id="KAK9169898.1"/>
    </source>
</evidence>
<gene>
    <name evidence="1" type="ORF">Syun_002038</name>
</gene>
<proteinExistence type="predicted"/>
<dbReference type="AlphaFoldDB" id="A0AAP0Q7P4"/>
<dbReference type="EMBL" id="JBBNAF010000001">
    <property type="protein sequence ID" value="KAK9169898.1"/>
    <property type="molecule type" value="Genomic_DNA"/>
</dbReference>
<sequence>MADSSLLFAGVITPSRHPGGPCRYSSFFLAHCYQSPGSLVPPSAVSAAGPQRCGQTYWFIVARAVSFDRRPHQQLLRAATPLALNFGRCSIRHLHEPLPVDPNYLIIGLA</sequence>
<organism evidence="1 2">
    <name type="scientific">Stephania yunnanensis</name>
    <dbReference type="NCBI Taxonomy" id="152371"/>
    <lineage>
        <taxon>Eukaryota</taxon>
        <taxon>Viridiplantae</taxon>
        <taxon>Streptophyta</taxon>
        <taxon>Embryophyta</taxon>
        <taxon>Tracheophyta</taxon>
        <taxon>Spermatophyta</taxon>
        <taxon>Magnoliopsida</taxon>
        <taxon>Ranunculales</taxon>
        <taxon>Menispermaceae</taxon>
        <taxon>Menispermoideae</taxon>
        <taxon>Cissampelideae</taxon>
        <taxon>Stephania</taxon>
    </lineage>
</organism>